<dbReference type="PROSITE" id="PS51444">
    <property type="entry name" value="FH2"/>
    <property type="match status" value="1"/>
</dbReference>
<dbReference type="PANTHER" id="PTHR45733">
    <property type="entry name" value="FORMIN-J"/>
    <property type="match status" value="1"/>
</dbReference>
<feature type="region of interest" description="Disordered" evidence="1">
    <location>
        <begin position="324"/>
        <end position="348"/>
    </location>
</feature>
<feature type="compositionally biased region" description="Low complexity" evidence="1">
    <location>
        <begin position="84"/>
        <end position="96"/>
    </location>
</feature>
<feature type="region of interest" description="Disordered" evidence="1">
    <location>
        <begin position="648"/>
        <end position="672"/>
    </location>
</feature>
<dbReference type="Pfam" id="PF02181">
    <property type="entry name" value="FH2"/>
    <property type="match status" value="1"/>
</dbReference>
<feature type="region of interest" description="Disordered" evidence="1">
    <location>
        <begin position="371"/>
        <end position="403"/>
    </location>
</feature>
<feature type="region of interest" description="Disordered" evidence="1">
    <location>
        <begin position="1130"/>
        <end position="1204"/>
    </location>
</feature>
<feature type="compositionally biased region" description="Low complexity" evidence="1">
    <location>
        <begin position="181"/>
        <end position="196"/>
    </location>
</feature>
<feature type="compositionally biased region" description="Low complexity" evidence="1">
    <location>
        <begin position="211"/>
        <end position="229"/>
    </location>
</feature>
<feature type="compositionally biased region" description="Polar residues" evidence="1">
    <location>
        <begin position="197"/>
        <end position="208"/>
    </location>
</feature>
<dbReference type="PANTHER" id="PTHR45733:SF8">
    <property type="entry name" value="FORMIN-J"/>
    <property type="match status" value="1"/>
</dbReference>
<sequence length="1204" mass="123502">MEYEGVLREQLRIAHGRWVPDVLRSPIESPRSPDAFRTVPTPATVQELATVAVFSALRHSTPAAEREGARRSPALEPAGERAARSPSGAGAPAVSADPEPDLGALFAAVEAAERLSPFAPLEEREAAVRHRELLVAESTRVLKARVSHYQAHLDRKRMALIDLQRLLVQRYAATGASAALSGLRAGPSSAPSNGSPETSAGSELSTAASKPASRPESPPATRRATPTAAGAQPVDWQSEWASTAAAVAVRVLLERQASAAAQSALPVPGAAEAPFYGSPPTRAVPPARAPPAGAMSPARAYAHGAVSAASSPCVTSNCIASPRVRTSLDSPRSPRSPAVRSAYSPRPAHGAVMTVRELRCLLAADPLALSLPPSPTPLSARGARQSVQRGDGARAADADGVGCRRAVDGDGGGSARLHDGWSAAGGSAPHVAHVAIDWERALSPAWQPPPQQPRPFARPPPPSHRRPATQLGVRARADVAAAAARANGASQPGGKGKALKGEAATNQLKALHWTTLRLPPGGAVGTLWGEAQAVGAPIERAKLTQLFARAPPTPASRAAGSPVPRHAVKLHVISVKRAHAVEVLLSRLKLSARELAAAVLTMDARSEVLSEEVVEQLLPLLPNEHETAALLSLRQHASEAAQCAAVPHAAPAAAPSPTPASPSAPPLPARASLSRPEGALAELAAVPRVAHRLRAWLALRAFSARSDAVRAEMGATRDAMLAVLRSAALRRFIALVLQYGNTLNAGTTRGGAQAVTLAALAQLGAFKSADGSVSLLRFVADEHADVAQQLVDELAPLAHRAADGSGERRDVTLAVAEARAQLVVVVEEIAQHDCEHVRLMPHGATRARRVPAISAGEHGFADDALALTPAVATIGPRVLAADARAPMADRARGASRASGGDEGNGDDDGGDGGGGGGPSDARMSGGLLQVADGFLGAMTPLLRAAQATLAALDAELRDHEEIARTLGAYGHGWGLDGDAQQPQPFGSACACDVLRALADVRRQIVDALGASRDARRRRERASRASVMPVVRTSRAEGADGAPTAERAATGAHASLGTPQRRRLAEIAAERECGAPPVSIHGVDAQSLLLAMRAMRRSSPVPGAPPATADAPVVLERASETLVARACAPAVAASPPPTPRPAPPTSVPGAVPGASPTADASPSASPRPSPASSSAVPGGGSSPGERCCAALGGHPTMDTRAPQEV</sequence>
<evidence type="ECO:0000256" key="1">
    <source>
        <dbReference type="SAM" id="MobiDB-lite"/>
    </source>
</evidence>
<comment type="caution">
    <text evidence="3">The sequence shown here is derived from an EMBL/GenBank/DDBJ whole genome shotgun (WGS) entry which is preliminary data.</text>
</comment>
<dbReference type="InterPro" id="IPR015425">
    <property type="entry name" value="FH2_Formin"/>
</dbReference>
<feature type="region of interest" description="Disordered" evidence="1">
    <location>
        <begin position="444"/>
        <end position="499"/>
    </location>
</feature>
<name>A0A8J5XXD6_DIALT</name>
<feature type="region of interest" description="Disordered" evidence="1">
    <location>
        <begin position="1011"/>
        <end position="1058"/>
    </location>
</feature>
<dbReference type="Proteomes" id="UP000751190">
    <property type="component" value="Unassembled WGS sequence"/>
</dbReference>
<feature type="region of interest" description="Disordered" evidence="1">
    <location>
        <begin position="181"/>
        <end position="234"/>
    </location>
</feature>
<dbReference type="InterPro" id="IPR051144">
    <property type="entry name" value="Formin_homology_domain"/>
</dbReference>
<dbReference type="SMART" id="SM00498">
    <property type="entry name" value="FH2"/>
    <property type="match status" value="1"/>
</dbReference>
<feature type="region of interest" description="Disordered" evidence="1">
    <location>
        <begin position="885"/>
        <end position="923"/>
    </location>
</feature>
<dbReference type="OrthoDB" id="1104827at2759"/>
<dbReference type="Gene3D" id="1.20.58.2220">
    <property type="entry name" value="Formin, FH2 domain"/>
    <property type="match status" value="1"/>
</dbReference>
<dbReference type="EMBL" id="JAGTXO010000001">
    <property type="protein sequence ID" value="KAG8470282.1"/>
    <property type="molecule type" value="Genomic_DNA"/>
</dbReference>
<feature type="compositionally biased region" description="Pro residues" evidence="1">
    <location>
        <begin position="654"/>
        <end position="668"/>
    </location>
</feature>
<reference evidence="3" key="1">
    <citation type="submission" date="2021-05" db="EMBL/GenBank/DDBJ databases">
        <title>The genome of the haptophyte Pavlova lutheri (Diacronema luteri, Pavlovales) - a model for lipid biosynthesis in eukaryotic algae.</title>
        <authorList>
            <person name="Hulatt C.J."/>
            <person name="Posewitz M.C."/>
        </authorList>
    </citation>
    <scope>NUCLEOTIDE SEQUENCE</scope>
    <source>
        <strain evidence="3">NIVA-4/92</strain>
    </source>
</reference>
<dbReference type="InterPro" id="IPR042201">
    <property type="entry name" value="FH2_Formin_sf"/>
</dbReference>
<feature type="compositionally biased region" description="Low complexity" evidence="1">
    <location>
        <begin position="330"/>
        <end position="348"/>
    </location>
</feature>
<organism evidence="3 4">
    <name type="scientific">Diacronema lutheri</name>
    <name type="common">Unicellular marine alga</name>
    <name type="synonym">Monochrysis lutheri</name>
    <dbReference type="NCBI Taxonomy" id="2081491"/>
    <lineage>
        <taxon>Eukaryota</taxon>
        <taxon>Haptista</taxon>
        <taxon>Haptophyta</taxon>
        <taxon>Pavlovophyceae</taxon>
        <taxon>Pavlovales</taxon>
        <taxon>Pavlovaceae</taxon>
        <taxon>Diacronema</taxon>
    </lineage>
</organism>
<feature type="region of interest" description="Disordered" evidence="1">
    <location>
        <begin position="61"/>
        <end position="97"/>
    </location>
</feature>
<evidence type="ECO:0000313" key="3">
    <source>
        <dbReference type="EMBL" id="KAG8470282.1"/>
    </source>
</evidence>
<gene>
    <name evidence="3" type="ORF">KFE25_008703</name>
</gene>
<protein>
    <recommendedName>
        <fullName evidence="2">FH2 domain-containing protein</fullName>
    </recommendedName>
</protein>
<keyword evidence="4" id="KW-1185">Reference proteome</keyword>
<dbReference type="AlphaFoldDB" id="A0A8J5XXD6"/>
<accession>A0A8J5XXD6</accession>
<evidence type="ECO:0000259" key="2">
    <source>
        <dbReference type="PROSITE" id="PS51444"/>
    </source>
</evidence>
<feature type="domain" description="FH2" evidence="2">
    <location>
        <begin position="498"/>
        <end position="907"/>
    </location>
</feature>
<feature type="compositionally biased region" description="Pro residues" evidence="1">
    <location>
        <begin position="446"/>
        <end position="462"/>
    </location>
</feature>
<evidence type="ECO:0000313" key="4">
    <source>
        <dbReference type="Proteomes" id="UP000751190"/>
    </source>
</evidence>
<feature type="compositionally biased region" description="Low complexity" evidence="1">
    <location>
        <begin position="1151"/>
        <end position="1175"/>
    </location>
</feature>
<proteinExistence type="predicted"/>
<feature type="compositionally biased region" description="Pro residues" evidence="1">
    <location>
        <begin position="1133"/>
        <end position="1145"/>
    </location>
</feature>
<dbReference type="SUPFAM" id="SSF101447">
    <property type="entry name" value="Formin homology 2 domain (FH2 domain)"/>
    <property type="match status" value="1"/>
</dbReference>